<dbReference type="AlphaFoldDB" id="A0A172YIY8"/>
<name>A0A172YIY8_9GAMM</name>
<evidence type="ECO:0000313" key="3">
    <source>
        <dbReference type="Proteomes" id="UP000077875"/>
    </source>
</evidence>
<dbReference type="KEGG" id="haa:A5892_18220"/>
<evidence type="ECO:0000313" key="2">
    <source>
        <dbReference type="EMBL" id="ANF59159.1"/>
    </source>
</evidence>
<protein>
    <submittedName>
        <fullName evidence="2">Uncharacterized protein</fullName>
    </submittedName>
</protein>
<proteinExistence type="predicted"/>
<organism evidence="2 3">
    <name type="scientific">Halotalea alkalilenta</name>
    <dbReference type="NCBI Taxonomy" id="376489"/>
    <lineage>
        <taxon>Bacteria</taxon>
        <taxon>Pseudomonadati</taxon>
        <taxon>Pseudomonadota</taxon>
        <taxon>Gammaproteobacteria</taxon>
        <taxon>Oceanospirillales</taxon>
        <taxon>Halomonadaceae</taxon>
        <taxon>Halotalea</taxon>
    </lineage>
</organism>
<feature type="compositionally biased region" description="Basic and acidic residues" evidence="1">
    <location>
        <begin position="22"/>
        <end position="38"/>
    </location>
</feature>
<accession>A0A172YIY8</accession>
<evidence type="ECO:0000256" key="1">
    <source>
        <dbReference type="SAM" id="MobiDB-lite"/>
    </source>
</evidence>
<dbReference type="Proteomes" id="UP000077875">
    <property type="component" value="Chromosome"/>
</dbReference>
<gene>
    <name evidence="2" type="ORF">A5892_18220</name>
</gene>
<dbReference type="EMBL" id="CP015243">
    <property type="protein sequence ID" value="ANF59159.1"/>
    <property type="molecule type" value="Genomic_DNA"/>
</dbReference>
<feature type="compositionally biased region" description="Polar residues" evidence="1">
    <location>
        <begin position="71"/>
        <end position="86"/>
    </location>
</feature>
<keyword evidence="3" id="KW-1185">Reference proteome</keyword>
<reference evidence="2 3" key="1">
    <citation type="submission" date="2016-04" db="EMBL/GenBank/DDBJ databases">
        <title>Complete Genome Sequence of Halotalea alkalilenta IHB B 13600.</title>
        <authorList>
            <person name="Swarnkar M.K."/>
            <person name="Sharma A."/>
            <person name="Kaushal K."/>
            <person name="Soni R."/>
            <person name="Rana S."/>
            <person name="Singh A.K."/>
            <person name="Gulati A."/>
        </authorList>
    </citation>
    <scope>NUCLEOTIDE SEQUENCE [LARGE SCALE GENOMIC DNA]</scope>
    <source>
        <strain evidence="2 3">IHB B 13600</strain>
    </source>
</reference>
<sequence>MCLDVSGQEQDELCFEAGLEPGRSKPFEHGPHRSDEGVQRNNGRHGGIVEMGIGGARQHRRDRLHEARMRSSGQLSAATSSASRFG</sequence>
<feature type="region of interest" description="Disordered" evidence="1">
    <location>
        <begin position="20"/>
        <end position="86"/>
    </location>
</feature>